<evidence type="ECO:0000313" key="4">
    <source>
        <dbReference type="WBParaSite" id="Hba_21424"/>
    </source>
</evidence>
<dbReference type="GO" id="GO:0005230">
    <property type="term" value="F:extracellular ligand-gated monoatomic ion channel activity"/>
    <property type="evidence" value="ECO:0007669"/>
    <property type="project" value="InterPro"/>
</dbReference>
<dbReference type="GO" id="GO:0004888">
    <property type="term" value="F:transmembrane signaling receptor activity"/>
    <property type="evidence" value="ECO:0007669"/>
    <property type="project" value="InterPro"/>
</dbReference>
<dbReference type="SUPFAM" id="SSF63712">
    <property type="entry name" value="Nicotinic receptor ligand binding domain-like"/>
    <property type="match status" value="1"/>
</dbReference>
<sequence length="176" mass="20884">MRFLCVAVLPLLTVEQNPDYNKKLEDDLMKDYNSRHRPVKKEATTVQVSVYMSISHVEKVDEYEQTMLVHGHLWATWFDEYLVWDAAKYNNTMKLSIDSWRIWQPALALYNSARGNSWHLYMHGLPAMVANNGRVWASGSFSFHVTCRFEFSNWPYDDQVRYNFLYSQTTTFYQEV</sequence>
<dbReference type="AlphaFoldDB" id="A0A1I7XUJ4"/>
<dbReference type="PANTHER" id="PTHR18945">
    <property type="entry name" value="NEUROTRANSMITTER GATED ION CHANNEL"/>
    <property type="match status" value="1"/>
</dbReference>
<feature type="domain" description="Neurotransmitter-gated ion-channel ligand-binding" evidence="2">
    <location>
        <begin position="22"/>
        <end position="159"/>
    </location>
</feature>
<dbReference type="InterPro" id="IPR036734">
    <property type="entry name" value="Neur_chan_lig-bd_sf"/>
</dbReference>
<dbReference type="Proteomes" id="UP000095283">
    <property type="component" value="Unplaced"/>
</dbReference>
<dbReference type="InterPro" id="IPR006201">
    <property type="entry name" value="Neur_channel"/>
</dbReference>
<dbReference type="Pfam" id="PF02931">
    <property type="entry name" value="Neur_chan_LBD"/>
    <property type="match status" value="1"/>
</dbReference>
<evidence type="ECO:0000259" key="2">
    <source>
        <dbReference type="Pfam" id="PF02931"/>
    </source>
</evidence>
<feature type="chain" id="PRO_5009311413" evidence="1">
    <location>
        <begin position="17"/>
        <end position="176"/>
    </location>
</feature>
<proteinExistence type="predicted"/>
<organism evidence="3 4">
    <name type="scientific">Heterorhabditis bacteriophora</name>
    <name type="common">Entomopathogenic nematode worm</name>
    <dbReference type="NCBI Taxonomy" id="37862"/>
    <lineage>
        <taxon>Eukaryota</taxon>
        <taxon>Metazoa</taxon>
        <taxon>Ecdysozoa</taxon>
        <taxon>Nematoda</taxon>
        <taxon>Chromadorea</taxon>
        <taxon>Rhabditida</taxon>
        <taxon>Rhabditina</taxon>
        <taxon>Rhabditomorpha</taxon>
        <taxon>Strongyloidea</taxon>
        <taxon>Heterorhabditidae</taxon>
        <taxon>Heterorhabditis</taxon>
    </lineage>
</organism>
<dbReference type="GO" id="GO:0016020">
    <property type="term" value="C:membrane"/>
    <property type="evidence" value="ECO:0007669"/>
    <property type="project" value="InterPro"/>
</dbReference>
<evidence type="ECO:0000313" key="3">
    <source>
        <dbReference type="Proteomes" id="UP000095283"/>
    </source>
</evidence>
<reference evidence="4" key="1">
    <citation type="submission" date="2016-11" db="UniProtKB">
        <authorList>
            <consortium name="WormBaseParasite"/>
        </authorList>
    </citation>
    <scope>IDENTIFICATION</scope>
</reference>
<dbReference type="InterPro" id="IPR006202">
    <property type="entry name" value="Neur_chan_lig-bd"/>
</dbReference>
<keyword evidence="3" id="KW-1185">Reference proteome</keyword>
<accession>A0A1I7XUJ4</accession>
<dbReference type="CDD" id="cd18989">
    <property type="entry name" value="LGIC_ECD_cation"/>
    <property type="match status" value="1"/>
</dbReference>
<evidence type="ECO:0000256" key="1">
    <source>
        <dbReference type="SAM" id="SignalP"/>
    </source>
</evidence>
<protein>
    <submittedName>
        <fullName evidence="4">Neur_chan_LBD domain-containing protein</fullName>
    </submittedName>
</protein>
<dbReference type="Gene3D" id="2.70.170.10">
    <property type="entry name" value="Neurotransmitter-gated ion-channel ligand-binding domain"/>
    <property type="match status" value="1"/>
</dbReference>
<keyword evidence="1" id="KW-0732">Signal</keyword>
<name>A0A1I7XUJ4_HETBA</name>
<dbReference type="WBParaSite" id="Hba_21424">
    <property type="protein sequence ID" value="Hba_21424"/>
    <property type="gene ID" value="Hba_21424"/>
</dbReference>
<feature type="signal peptide" evidence="1">
    <location>
        <begin position="1"/>
        <end position="16"/>
    </location>
</feature>